<accession>A0A8J3HQY2</accession>
<keyword evidence="1" id="KW-1133">Transmembrane helix</keyword>
<evidence type="ECO:0008006" key="4">
    <source>
        <dbReference type="Google" id="ProtNLM"/>
    </source>
</evidence>
<protein>
    <recommendedName>
        <fullName evidence="4">5-bromo-4-chloroindolyl phosphate hydrolysis protein</fullName>
    </recommendedName>
</protein>
<dbReference type="RefSeq" id="WP_220191567.1">
    <property type="nucleotide sequence ID" value="NZ_BNJF01000001.1"/>
</dbReference>
<proteinExistence type="predicted"/>
<dbReference type="InterPro" id="IPR018770">
    <property type="entry name" value="ChloroindolylP_hydrolase"/>
</dbReference>
<keyword evidence="3" id="KW-1185">Reference proteome</keyword>
<organism evidence="2 3">
    <name type="scientific">Ktedonospora formicarum</name>
    <dbReference type="NCBI Taxonomy" id="2778364"/>
    <lineage>
        <taxon>Bacteria</taxon>
        <taxon>Bacillati</taxon>
        <taxon>Chloroflexota</taxon>
        <taxon>Ktedonobacteria</taxon>
        <taxon>Ktedonobacterales</taxon>
        <taxon>Ktedonobacteraceae</taxon>
        <taxon>Ktedonospora</taxon>
    </lineage>
</organism>
<evidence type="ECO:0000313" key="2">
    <source>
        <dbReference type="EMBL" id="GHO41969.1"/>
    </source>
</evidence>
<dbReference type="AlphaFoldDB" id="A0A8J3HQY2"/>
<reference evidence="2" key="1">
    <citation type="submission" date="2020-10" db="EMBL/GenBank/DDBJ databases">
        <title>Taxonomic study of unclassified bacteria belonging to the class Ktedonobacteria.</title>
        <authorList>
            <person name="Yabe S."/>
            <person name="Wang C.M."/>
            <person name="Zheng Y."/>
            <person name="Sakai Y."/>
            <person name="Cavaletti L."/>
            <person name="Monciardini P."/>
            <person name="Donadio S."/>
        </authorList>
    </citation>
    <scope>NUCLEOTIDE SEQUENCE</scope>
    <source>
        <strain evidence="2">SOSP1-1</strain>
    </source>
</reference>
<keyword evidence="1" id="KW-0812">Transmembrane</keyword>
<gene>
    <name evidence="2" type="ORF">KSX_01320</name>
</gene>
<evidence type="ECO:0000313" key="3">
    <source>
        <dbReference type="Proteomes" id="UP000612362"/>
    </source>
</evidence>
<keyword evidence="1" id="KW-0472">Membrane</keyword>
<dbReference type="Proteomes" id="UP000612362">
    <property type="component" value="Unassembled WGS sequence"/>
</dbReference>
<evidence type="ECO:0000256" key="1">
    <source>
        <dbReference type="SAM" id="Phobius"/>
    </source>
</evidence>
<feature type="transmembrane region" description="Helical" evidence="1">
    <location>
        <begin position="7"/>
        <end position="26"/>
    </location>
</feature>
<comment type="caution">
    <text evidence="2">The sequence shown here is derived from an EMBL/GenBank/DDBJ whole genome shotgun (WGS) entry which is preliminary data.</text>
</comment>
<feature type="transmembrane region" description="Helical" evidence="1">
    <location>
        <begin position="32"/>
        <end position="55"/>
    </location>
</feature>
<dbReference type="Pfam" id="PF10112">
    <property type="entry name" value="Halogen_Hydrol"/>
    <property type="match status" value="1"/>
</dbReference>
<dbReference type="EMBL" id="BNJF01000001">
    <property type="protein sequence ID" value="GHO41969.1"/>
    <property type="molecule type" value="Genomic_DNA"/>
</dbReference>
<sequence length="207" mass="23567">MKIERYATLIALGIGVAVFLIAYFLLTSVGWSLWIAIGIAAISCLCISGASWLLLDRRSEREIHFDTYLDEAEQKVRIVQLKLRQIKAFAAKLRHQATAALLNQICYDVDQLITRIRAKNATELLSSAERVDNYLKQVVSVTEKYVDIEVYPRYYKEPNIKLEQIRQGLQSFDEYVVASAIALEEGDAFALDVDVQMLDAAKYRRLT</sequence>
<name>A0A8J3HQY2_9CHLR</name>